<dbReference type="Proteomes" id="UP001168540">
    <property type="component" value="Unassembled WGS sequence"/>
</dbReference>
<dbReference type="SUPFAM" id="SSF54637">
    <property type="entry name" value="Thioesterase/thiol ester dehydrase-isomerase"/>
    <property type="match status" value="1"/>
</dbReference>
<feature type="domain" description="ApeI dehydratase-like" evidence="1">
    <location>
        <begin position="5"/>
        <end position="90"/>
    </location>
</feature>
<dbReference type="Pfam" id="PF22818">
    <property type="entry name" value="ApeI-like"/>
    <property type="match status" value="1"/>
</dbReference>
<dbReference type="InterPro" id="IPR029069">
    <property type="entry name" value="HotDog_dom_sf"/>
</dbReference>
<evidence type="ECO:0000313" key="2">
    <source>
        <dbReference type="EMBL" id="MDN0073554.1"/>
    </source>
</evidence>
<evidence type="ECO:0000313" key="3">
    <source>
        <dbReference type="Proteomes" id="UP001168540"/>
    </source>
</evidence>
<proteinExistence type="predicted"/>
<dbReference type="InterPro" id="IPR054545">
    <property type="entry name" value="ApeI-like"/>
</dbReference>
<reference evidence="2" key="1">
    <citation type="submission" date="2023-06" db="EMBL/GenBank/DDBJ databases">
        <authorList>
            <person name="Zhang S."/>
        </authorList>
    </citation>
    <scope>NUCLEOTIDE SEQUENCE</scope>
    <source>
        <strain evidence="2">SG2303</strain>
    </source>
</reference>
<dbReference type="EMBL" id="JAUEDK010000002">
    <property type="protein sequence ID" value="MDN0073554.1"/>
    <property type="molecule type" value="Genomic_DNA"/>
</dbReference>
<sequence>MQQLPLPVAADHSAYLGHFPSSPVLPEVVLLDHAALAIEDACRLRLDDLLPAKFHRPVGLGQALRLEFRHDQFGVTFAIFHQQDKVADGKFAIAKEQAA</sequence>
<evidence type="ECO:0000259" key="1">
    <source>
        <dbReference type="Pfam" id="PF22818"/>
    </source>
</evidence>
<name>A0ABT7XJ09_9NEIS</name>
<accession>A0ABT7XJ09</accession>
<organism evidence="2 3">
    <name type="scientific">Crenobacter oryzisoli</name>
    <dbReference type="NCBI Taxonomy" id="3056844"/>
    <lineage>
        <taxon>Bacteria</taxon>
        <taxon>Pseudomonadati</taxon>
        <taxon>Pseudomonadota</taxon>
        <taxon>Betaproteobacteria</taxon>
        <taxon>Neisseriales</taxon>
        <taxon>Neisseriaceae</taxon>
        <taxon>Crenobacter</taxon>
    </lineage>
</organism>
<keyword evidence="3" id="KW-1185">Reference proteome</keyword>
<comment type="caution">
    <text evidence="2">The sequence shown here is derived from an EMBL/GenBank/DDBJ whole genome shotgun (WGS) entry which is preliminary data.</text>
</comment>
<dbReference type="RefSeq" id="WP_289828081.1">
    <property type="nucleotide sequence ID" value="NZ_JAUEDK010000002.1"/>
</dbReference>
<dbReference type="Gene3D" id="3.10.129.10">
    <property type="entry name" value="Hotdog Thioesterase"/>
    <property type="match status" value="1"/>
</dbReference>
<gene>
    <name evidence="2" type="ORF">QU481_01405</name>
</gene>
<protein>
    <submittedName>
        <fullName evidence="2">Beta-hydroxyacyl-ACP dehydratase</fullName>
    </submittedName>
</protein>